<evidence type="ECO:0000313" key="2">
    <source>
        <dbReference type="Proteomes" id="UP000053105"/>
    </source>
</evidence>
<accession>A0A0M9ABN2</accession>
<dbReference type="AlphaFoldDB" id="A0A0M9ABN2"/>
<evidence type="ECO:0000313" key="1">
    <source>
        <dbReference type="EMBL" id="KOX81170.1"/>
    </source>
</evidence>
<proteinExistence type="predicted"/>
<dbReference type="Proteomes" id="UP000053105">
    <property type="component" value="Unassembled WGS sequence"/>
</dbReference>
<keyword evidence="2" id="KW-1185">Reference proteome</keyword>
<sequence>MFPSRKGRARTPPPINHFSQWKRLRPGSFSRIVRVWSLAIEFELNQKFQNYGRKCSIPSSECLDDFDDFTETQPFDTELTSVQHEPQVTARLASRSCQSPTLKKAECGNTAKMRAPTSLAGSYDTSVWAQAASGCARSVEVLPISDVAANKAECGNTAKMRARTSLAGSYDTSVWGKQSLSSAPH</sequence>
<gene>
    <name evidence="1" type="ORF">WN51_03458</name>
</gene>
<organism evidence="1 2">
    <name type="scientific">Melipona quadrifasciata</name>
    <dbReference type="NCBI Taxonomy" id="166423"/>
    <lineage>
        <taxon>Eukaryota</taxon>
        <taxon>Metazoa</taxon>
        <taxon>Ecdysozoa</taxon>
        <taxon>Arthropoda</taxon>
        <taxon>Hexapoda</taxon>
        <taxon>Insecta</taxon>
        <taxon>Pterygota</taxon>
        <taxon>Neoptera</taxon>
        <taxon>Endopterygota</taxon>
        <taxon>Hymenoptera</taxon>
        <taxon>Apocrita</taxon>
        <taxon>Aculeata</taxon>
        <taxon>Apoidea</taxon>
        <taxon>Anthophila</taxon>
        <taxon>Apidae</taxon>
        <taxon>Melipona</taxon>
    </lineage>
</organism>
<dbReference type="EMBL" id="KQ435691">
    <property type="protein sequence ID" value="KOX81170.1"/>
    <property type="molecule type" value="Genomic_DNA"/>
</dbReference>
<protein>
    <submittedName>
        <fullName evidence="1">Uncharacterized protein</fullName>
    </submittedName>
</protein>
<name>A0A0M9ABN2_9HYME</name>
<reference evidence="1 2" key="1">
    <citation type="submission" date="2015-07" db="EMBL/GenBank/DDBJ databases">
        <title>The genome of Melipona quadrifasciata.</title>
        <authorList>
            <person name="Pan H."/>
            <person name="Kapheim K."/>
        </authorList>
    </citation>
    <scope>NUCLEOTIDE SEQUENCE [LARGE SCALE GENOMIC DNA]</scope>
    <source>
        <strain evidence="1">0111107301</strain>
        <tissue evidence="1">Whole body</tissue>
    </source>
</reference>